<feature type="domain" description="DUF397" evidence="1">
    <location>
        <begin position="14"/>
        <end position="66"/>
    </location>
</feature>
<name>A0A0P4R706_9ACTN</name>
<evidence type="ECO:0000313" key="2">
    <source>
        <dbReference type="EMBL" id="GAO08709.1"/>
    </source>
</evidence>
<proteinExistence type="predicted"/>
<organism evidence="2 3">
    <name type="scientific">Streptomyces lydicamycinicus</name>
    <dbReference type="NCBI Taxonomy" id="1546107"/>
    <lineage>
        <taxon>Bacteria</taxon>
        <taxon>Bacillati</taxon>
        <taxon>Actinomycetota</taxon>
        <taxon>Actinomycetes</taxon>
        <taxon>Kitasatosporales</taxon>
        <taxon>Streptomycetaceae</taxon>
        <taxon>Streptomyces</taxon>
    </lineage>
</organism>
<accession>A0A0P4R706</accession>
<dbReference type="Proteomes" id="UP000048965">
    <property type="component" value="Unassembled WGS sequence"/>
</dbReference>
<comment type="caution">
    <text evidence="2">The sequence shown here is derived from an EMBL/GenBank/DDBJ whole genome shotgun (WGS) entry which is preliminary data.</text>
</comment>
<protein>
    <recommendedName>
        <fullName evidence="1">DUF397 domain-containing protein</fullName>
    </recommendedName>
</protein>
<reference evidence="3" key="1">
    <citation type="submission" date="2014-09" db="EMBL/GenBank/DDBJ databases">
        <title>Whole genome shotgun sequence of Streptomyces sp. NBRC 110027.</title>
        <authorList>
            <person name="Komaki H."/>
            <person name="Ichikawa N."/>
            <person name="Katano-Makiyama Y."/>
            <person name="Hosoyama A."/>
            <person name="Hashimoto M."/>
            <person name="Uohara A."/>
            <person name="Kitahashi Y."/>
            <person name="Ohji S."/>
            <person name="Kimura A."/>
            <person name="Yamazoe A."/>
            <person name="Igarashi Y."/>
            <person name="Fujita N."/>
        </authorList>
    </citation>
    <scope>NUCLEOTIDE SEQUENCE [LARGE SCALE GENOMIC DNA]</scope>
    <source>
        <strain evidence="3">NBRC 110027</strain>
    </source>
</reference>
<dbReference type="Pfam" id="PF04149">
    <property type="entry name" value="DUF397"/>
    <property type="match status" value="1"/>
</dbReference>
<gene>
    <name evidence="2" type="ORF">TPA0598_04_03450</name>
</gene>
<reference evidence="2 3" key="2">
    <citation type="journal article" date="2015" name="Stand. Genomic Sci.">
        <title>Draft genome sequence of marine-derived Streptomyces sp. TP-A0598, a producer of anti-MRSA antibiotic lydicamycins.</title>
        <authorList>
            <person name="Komaki H."/>
            <person name="Ichikawa N."/>
            <person name="Hosoyama A."/>
            <person name="Fujita N."/>
            <person name="Igarashi Y."/>
        </authorList>
    </citation>
    <scope>NUCLEOTIDE SEQUENCE [LARGE SCALE GENOMIC DNA]</scope>
    <source>
        <strain evidence="2 3">NBRC 110027</strain>
    </source>
</reference>
<evidence type="ECO:0000313" key="3">
    <source>
        <dbReference type="Proteomes" id="UP000048965"/>
    </source>
</evidence>
<dbReference type="AlphaFoldDB" id="A0A0P4R706"/>
<dbReference type="RefSeq" id="WP_177164684.1">
    <property type="nucleotide sequence ID" value="NZ_BBNO01000004.1"/>
</dbReference>
<keyword evidence="3" id="KW-1185">Reference proteome</keyword>
<evidence type="ECO:0000259" key="1">
    <source>
        <dbReference type="Pfam" id="PF04149"/>
    </source>
</evidence>
<dbReference type="EMBL" id="BBNO01000004">
    <property type="protein sequence ID" value="GAO08709.1"/>
    <property type="molecule type" value="Genomic_DNA"/>
</dbReference>
<sequence>MHHPTAPELAPESAWYKSSYSSGDTGNCIEIVNLSSQIGIRDSKDTSGPALVVSTAAWSSFVDLVRSGDVDL</sequence>
<dbReference type="InterPro" id="IPR007278">
    <property type="entry name" value="DUF397"/>
</dbReference>